<evidence type="ECO:0000313" key="2">
    <source>
        <dbReference type="Proteomes" id="UP000276133"/>
    </source>
</evidence>
<protein>
    <submittedName>
        <fullName evidence="1">Uncharacterized protein</fullName>
    </submittedName>
</protein>
<keyword evidence="2" id="KW-1185">Reference proteome</keyword>
<proteinExistence type="predicted"/>
<reference evidence="1 2" key="1">
    <citation type="journal article" date="2018" name="Sci. Rep.">
        <title>Genomic signatures of local adaptation to the degree of environmental predictability in rotifers.</title>
        <authorList>
            <person name="Franch-Gras L."/>
            <person name="Hahn C."/>
            <person name="Garcia-Roger E.M."/>
            <person name="Carmona M.J."/>
            <person name="Serra M."/>
            <person name="Gomez A."/>
        </authorList>
    </citation>
    <scope>NUCLEOTIDE SEQUENCE [LARGE SCALE GENOMIC DNA]</scope>
    <source>
        <strain evidence="1">HYR1</strain>
    </source>
</reference>
<evidence type="ECO:0000313" key="1">
    <source>
        <dbReference type="EMBL" id="RMZ98702.1"/>
    </source>
</evidence>
<sequence length="65" mass="7821">MLFDNSNHLKKKILIYFALKYSIGKNFLNIFEQKIVKKCVETIHTYFRKIISMAKILKNFLHKTD</sequence>
<gene>
    <name evidence="1" type="ORF">BpHYR1_041143</name>
</gene>
<dbReference type="AlphaFoldDB" id="A0A3M7PI31"/>
<accession>A0A3M7PI31</accession>
<name>A0A3M7PI31_BRAPC</name>
<organism evidence="1 2">
    <name type="scientific">Brachionus plicatilis</name>
    <name type="common">Marine rotifer</name>
    <name type="synonym">Brachionus muelleri</name>
    <dbReference type="NCBI Taxonomy" id="10195"/>
    <lineage>
        <taxon>Eukaryota</taxon>
        <taxon>Metazoa</taxon>
        <taxon>Spiralia</taxon>
        <taxon>Gnathifera</taxon>
        <taxon>Rotifera</taxon>
        <taxon>Eurotatoria</taxon>
        <taxon>Monogononta</taxon>
        <taxon>Pseudotrocha</taxon>
        <taxon>Ploima</taxon>
        <taxon>Brachionidae</taxon>
        <taxon>Brachionus</taxon>
    </lineage>
</organism>
<comment type="caution">
    <text evidence="1">The sequence shown here is derived from an EMBL/GenBank/DDBJ whole genome shotgun (WGS) entry which is preliminary data.</text>
</comment>
<dbReference type="Proteomes" id="UP000276133">
    <property type="component" value="Unassembled WGS sequence"/>
</dbReference>
<dbReference type="EMBL" id="REGN01010608">
    <property type="protein sequence ID" value="RMZ98702.1"/>
    <property type="molecule type" value="Genomic_DNA"/>
</dbReference>